<dbReference type="AlphaFoldDB" id="A0A3S4AP96"/>
<reference evidence="2 3" key="1">
    <citation type="submission" date="2018-04" db="EMBL/GenBank/DDBJ databases">
        <authorList>
            <person name="Huttner S."/>
            <person name="Dainat J."/>
        </authorList>
    </citation>
    <scope>NUCLEOTIDE SEQUENCE [LARGE SCALE GENOMIC DNA]</scope>
</reference>
<feature type="compositionally biased region" description="Polar residues" evidence="1">
    <location>
        <begin position="1"/>
        <end position="10"/>
    </location>
</feature>
<evidence type="ECO:0000256" key="1">
    <source>
        <dbReference type="SAM" id="MobiDB-lite"/>
    </source>
</evidence>
<feature type="compositionally biased region" description="Low complexity" evidence="1">
    <location>
        <begin position="515"/>
        <end position="526"/>
    </location>
</feature>
<sequence length="553" mass="59529">MASEPASSLFPNRPIRPLPKRRLRERLSPEVADSIQYPPVPQNAAPLFRYPYPLMEAHSDPGSPPVREVGSHFEQRQPQNNGAGTEEEEGDNAASKNGATSRATLQHANLVARPKGEQGRSADLPPLPSTTSSPEGYDLFENTNNKKRKIPTAGDSVPSGVHTVHDAATGTSSGAAGIQSVEGQGEALNHTSTPYYGSGSFASGVHNVPGPGRGRYGRPRNGKNPLRPLYDSTNSWAGRMNRPRSGQWGSGPNESTGIISTAIANAEKLPPHQGQENISLLHQQSAVKRSPASAQFTFTCDSQVPGSLAWPGSDQRVAVQPHQQPAARAAQPAQAGTTPSALPQAADAATREAASRAGPSGSNQQAAAPPKPPRRSAEERYLAAARARRHETQLYNKRHPPKPEDVWICHFCEYEAIFGTPPKALVRQYEIKERKQRRLEAQRRAQWERMKKGKHKSKKNSKLPAKHTGAAHDAHHPADGRGAPGDHYDHGADGEAYYEDEYYEDEEYDPDDPGDPGVPVPHDGNPGSSGRGTDPWNGKDGNDGTNGEARGGS</sequence>
<protein>
    <submittedName>
        <fullName evidence="2">A9be9cef-9d43-4ac0-9a0f-632d1e0833e9</fullName>
    </submittedName>
</protein>
<feature type="compositionally biased region" description="Basic residues" evidence="1">
    <location>
        <begin position="451"/>
        <end position="465"/>
    </location>
</feature>
<feature type="compositionally biased region" description="Low complexity" evidence="1">
    <location>
        <begin position="315"/>
        <end position="335"/>
    </location>
</feature>
<name>A0A3S4AP96_9PEZI</name>
<proteinExistence type="predicted"/>
<feature type="compositionally biased region" description="Basic and acidic residues" evidence="1">
    <location>
        <begin position="435"/>
        <end position="450"/>
    </location>
</feature>
<organism evidence="2 3">
    <name type="scientific">Thermothielavioides terrestris</name>
    <dbReference type="NCBI Taxonomy" id="2587410"/>
    <lineage>
        <taxon>Eukaryota</taxon>
        <taxon>Fungi</taxon>
        <taxon>Dikarya</taxon>
        <taxon>Ascomycota</taxon>
        <taxon>Pezizomycotina</taxon>
        <taxon>Sordariomycetes</taxon>
        <taxon>Sordariomycetidae</taxon>
        <taxon>Sordariales</taxon>
        <taxon>Chaetomiaceae</taxon>
        <taxon>Thermothielavioides</taxon>
    </lineage>
</organism>
<feature type="compositionally biased region" description="Basic and acidic residues" evidence="1">
    <location>
        <begin position="470"/>
        <end position="493"/>
    </location>
</feature>
<feature type="region of interest" description="Disordered" evidence="1">
    <location>
        <begin position="1"/>
        <end position="177"/>
    </location>
</feature>
<feature type="region of interest" description="Disordered" evidence="1">
    <location>
        <begin position="204"/>
        <end position="257"/>
    </location>
</feature>
<feature type="region of interest" description="Disordered" evidence="1">
    <location>
        <begin position="307"/>
        <end position="382"/>
    </location>
</feature>
<feature type="compositionally biased region" description="Polar residues" evidence="1">
    <location>
        <begin position="94"/>
        <end position="107"/>
    </location>
</feature>
<evidence type="ECO:0000313" key="2">
    <source>
        <dbReference type="EMBL" id="SPQ19565.1"/>
    </source>
</evidence>
<dbReference type="EMBL" id="OUUZ01000001">
    <property type="protein sequence ID" value="SPQ19565.1"/>
    <property type="molecule type" value="Genomic_DNA"/>
</dbReference>
<feature type="compositionally biased region" description="Low complexity" evidence="1">
    <location>
        <begin position="167"/>
        <end position="177"/>
    </location>
</feature>
<gene>
    <name evidence="2" type="ORF">TT172_LOCUS1984</name>
</gene>
<evidence type="ECO:0000313" key="3">
    <source>
        <dbReference type="Proteomes" id="UP000289323"/>
    </source>
</evidence>
<feature type="region of interest" description="Disordered" evidence="1">
    <location>
        <begin position="435"/>
        <end position="553"/>
    </location>
</feature>
<feature type="compositionally biased region" description="Acidic residues" evidence="1">
    <location>
        <begin position="496"/>
        <end position="514"/>
    </location>
</feature>
<accession>A0A3S4AP96</accession>
<dbReference type="Proteomes" id="UP000289323">
    <property type="component" value="Unassembled WGS sequence"/>
</dbReference>